<accession>A0AAD5UP93</accession>
<dbReference type="InterPro" id="IPR027417">
    <property type="entry name" value="P-loop_NTPase"/>
</dbReference>
<evidence type="ECO:0000313" key="4">
    <source>
        <dbReference type="EMBL" id="KAJ3262010.1"/>
    </source>
</evidence>
<dbReference type="Pfam" id="PF00735">
    <property type="entry name" value="Septin"/>
    <property type="match status" value="1"/>
</dbReference>
<keyword evidence="1" id="KW-0547">Nucleotide-binding</keyword>
<dbReference type="CDD" id="cd01850">
    <property type="entry name" value="CDC_Septin"/>
    <property type="match status" value="1"/>
</dbReference>
<name>A0AAD5UP93_9FUNG</name>
<dbReference type="GO" id="GO:0005525">
    <property type="term" value="F:GTP binding"/>
    <property type="evidence" value="ECO:0007669"/>
    <property type="project" value="UniProtKB-KW"/>
</dbReference>
<dbReference type="SUPFAM" id="SSF52540">
    <property type="entry name" value="P-loop containing nucleoside triphosphate hydrolases"/>
    <property type="match status" value="1"/>
</dbReference>
<dbReference type="AlphaFoldDB" id="A0AAD5UP93"/>
<reference evidence="4" key="1">
    <citation type="submission" date="2020-05" db="EMBL/GenBank/DDBJ databases">
        <title>Phylogenomic resolution of chytrid fungi.</title>
        <authorList>
            <person name="Stajich J.E."/>
            <person name="Amses K."/>
            <person name="Simmons R."/>
            <person name="Seto K."/>
            <person name="Myers J."/>
            <person name="Bonds A."/>
            <person name="Quandt C.A."/>
            <person name="Barry K."/>
            <person name="Liu P."/>
            <person name="Grigoriev I."/>
            <person name="Longcore J.E."/>
            <person name="James T.Y."/>
        </authorList>
    </citation>
    <scope>NUCLEOTIDE SEQUENCE</scope>
    <source>
        <strain evidence="4">PLAUS21</strain>
    </source>
</reference>
<proteinExistence type="predicted"/>
<evidence type="ECO:0000256" key="1">
    <source>
        <dbReference type="ARBA" id="ARBA00022741"/>
    </source>
</evidence>
<dbReference type="InterPro" id="IPR030379">
    <property type="entry name" value="G_SEPTIN_dom"/>
</dbReference>
<sequence>MEEDGTKLSLTIIDTPGFGDNINNEGSFSEILKYIEAQYDEILAQESRIKRNPKFQDNRVHVVLYFIQPTGHALREMDIEFMRRLSPRVNLIPVIAKADSMTPSELALFKQRIMDDINFFKIPIYDFPIDPEEDDEDTKEENDALRKLLPFSVIGSETEVKVGGRVVRCRQYPWGIVEVDNDKHCDFSKLRYILLSSHLQDLKEITHDILYEQFRTERLSQEANG</sequence>
<dbReference type="EMBL" id="JADGKB010000003">
    <property type="protein sequence ID" value="KAJ3262010.1"/>
    <property type="molecule type" value="Genomic_DNA"/>
</dbReference>
<keyword evidence="2" id="KW-0342">GTP-binding</keyword>
<dbReference type="Proteomes" id="UP001210925">
    <property type="component" value="Unassembled WGS sequence"/>
</dbReference>
<dbReference type="GO" id="GO:0032156">
    <property type="term" value="C:septin cytoskeleton"/>
    <property type="evidence" value="ECO:0007669"/>
    <property type="project" value="UniProtKB-ARBA"/>
</dbReference>
<gene>
    <name evidence="4" type="ORF">HK103_003853</name>
</gene>
<protein>
    <recommendedName>
        <fullName evidence="3">Septin-type G domain-containing protein</fullName>
    </recommendedName>
</protein>
<dbReference type="GO" id="GO:0005938">
    <property type="term" value="C:cell cortex"/>
    <property type="evidence" value="ECO:0007669"/>
    <property type="project" value="UniProtKB-ARBA"/>
</dbReference>
<dbReference type="InterPro" id="IPR016491">
    <property type="entry name" value="Septin"/>
</dbReference>
<dbReference type="PANTHER" id="PTHR18884">
    <property type="entry name" value="SEPTIN"/>
    <property type="match status" value="1"/>
</dbReference>
<organism evidence="4 5">
    <name type="scientific">Boothiomyces macroporosus</name>
    <dbReference type="NCBI Taxonomy" id="261099"/>
    <lineage>
        <taxon>Eukaryota</taxon>
        <taxon>Fungi</taxon>
        <taxon>Fungi incertae sedis</taxon>
        <taxon>Chytridiomycota</taxon>
        <taxon>Chytridiomycota incertae sedis</taxon>
        <taxon>Chytridiomycetes</taxon>
        <taxon>Rhizophydiales</taxon>
        <taxon>Terramycetaceae</taxon>
        <taxon>Boothiomyces</taxon>
    </lineage>
</organism>
<comment type="caution">
    <text evidence="4">The sequence shown here is derived from an EMBL/GenBank/DDBJ whole genome shotgun (WGS) entry which is preliminary data.</text>
</comment>
<evidence type="ECO:0000259" key="3">
    <source>
        <dbReference type="PROSITE" id="PS51719"/>
    </source>
</evidence>
<dbReference type="PROSITE" id="PS51719">
    <property type="entry name" value="G_SEPTIN"/>
    <property type="match status" value="1"/>
</dbReference>
<feature type="domain" description="Septin-type G" evidence="3">
    <location>
        <begin position="1"/>
        <end position="221"/>
    </location>
</feature>
<dbReference type="Gene3D" id="3.40.50.300">
    <property type="entry name" value="P-loop containing nucleotide triphosphate hydrolases"/>
    <property type="match status" value="1"/>
</dbReference>
<evidence type="ECO:0000256" key="2">
    <source>
        <dbReference type="ARBA" id="ARBA00023134"/>
    </source>
</evidence>
<dbReference type="PIRSF" id="PIRSF006698">
    <property type="entry name" value="Septin"/>
    <property type="match status" value="1"/>
</dbReference>
<evidence type="ECO:0000313" key="5">
    <source>
        <dbReference type="Proteomes" id="UP001210925"/>
    </source>
</evidence>
<keyword evidence="5" id="KW-1185">Reference proteome</keyword>